<organism evidence="1 2">
    <name type="scientific">Sesamum alatum</name>
    <dbReference type="NCBI Taxonomy" id="300844"/>
    <lineage>
        <taxon>Eukaryota</taxon>
        <taxon>Viridiplantae</taxon>
        <taxon>Streptophyta</taxon>
        <taxon>Embryophyta</taxon>
        <taxon>Tracheophyta</taxon>
        <taxon>Spermatophyta</taxon>
        <taxon>Magnoliopsida</taxon>
        <taxon>eudicotyledons</taxon>
        <taxon>Gunneridae</taxon>
        <taxon>Pentapetalae</taxon>
        <taxon>asterids</taxon>
        <taxon>lamiids</taxon>
        <taxon>Lamiales</taxon>
        <taxon>Pedaliaceae</taxon>
        <taxon>Sesamum</taxon>
    </lineage>
</organism>
<reference evidence="1" key="2">
    <citation type="journal article" date="2024" name="Plant">
        <title>Genomic evolution and insights into agronomic trait innovations of Sesamum species.</title>
        <authorList>
            <person name="Miao H."/>
            <person name="Wang L."/>
            <person name="Qu L."/>
            <person name="Liu H."/>
            <person name="Sun Y."/>
            <person name="Le M."/>
            <person name="Wang Q."/>
            <person name="Wei S."/>
            <person name="Zheng Y."/>
            <person name="Lin W."/>
            <person name="Duan Y."/>
            <person name="Cao H."/>
            <person name="Xiong S."/>
            <person name="Wang X."/>
            <person name="Wei L."/>
            <person name="Li C."/>
            <person name="Ma Q."/>
            <person name="Ju M."/>
            <person name="Zhao R."/>
            <person name="Li G."/>
            <person name="Mu C."/>
            <person name="Tian Q."/>
            <person name="Mei H."/>
            <person name="Zhang T."/>
            <person name="Gao T."/>
            <person name="Zhang H."/>
        </authorList>
    </citation>
    <scope>NUCLEOTIDE SEQUENCE</scope>
    <source>
        <strain evidence="1">3651</strain>
    </source>
</reference>
<protein>
    <submittedName>
        <fullName evidence="1">Uncharacterized protein</fullName>
    </submittedName>
</protein>
<reference evidence="1" key="1">
    <citation type="submission" date="2020-06" db="EMBL/GenBank/DDBJ databases">
        <authorList>
            <person name="Li T."/>
            <person name="Hu X."/>
            <person name="Zhang T."/>
            <person name="Song X."/>
            <person name="Zhang H."/>
            <person name="Dai N."/>
            <person name="Sheng W."/>
            <person name="Hou X."/>
            <person name="Wei L."/>
        </authorList>
    </citation>
    <scope>NUCLEOTIDE SEQUENCE</scope>
    <source>
        <strain evidence="1">3651</strain>
        <tissue evidence="1">Leaf</tissue>
    </source>
</reference>
<gene>
    <name evidence="1" type="ORF">Salat_2342000</name>
</gene>
<comment type="caution">
    <text evidence="1">The sequence shown here is derived from an EMBL/GenBank/DDBJ whole genome shotgun (WGS) entry which is preliminary data.</text>
</comment>
<sequence>MDQKLGFWGEWRRRKGEHGVEPTAWWVGGKVAKRGFFWGGGSRGECQRRRWLGDGKGCEGVGLEGTGSDGVSLEGGRDSESLGLGEWRRRHGLGLAWAWGRGCGGGGWGWGWGRVAAETETGLRLSRESQECSYCLKADETGIYALRDCVFARQINVALNQHSFACNLCGLLEIGAQCLVTCWAPKDAKDPFDTST</sequence>
<dbReference type="Proteomes" id="UP001293254">
    <property type="component" value="Unassembled WGS sequence"/>
</dbReference>
<keyword evidence="2" id="KW-1185">Reference proteome</keyword>
<accession>A0AAE1XWG4</accession>
<evidence type="ECO:0000313" key="1">
    <source>
        <dbReference type="EMBL" id="KAK4419291.1"/>
    </source>
</evidence>
<proteinExistence type="predicted"/>
<name>A0AAE1XWG4_9LAMI</name>
<dbReference type="EMBL" id="JACGWO010000009">
    <property type="protein sequence ID" value="KAK4419291.1"/>
    <property type="molecule type" value="Genomic_DNA"/>
</dbReference>
<dbReference type="AlphaFoldDB" id="A0AAE1XWG4"/>
<evidence type="ECO:0000313" key="2">
    <source>
        <dbReference type="Proteomes" id="UP001293254"/>
    </source>
</evidence>